<sequence>MDAQRGCAARRHCNYRRGDHTLHSDTYWRGNPIVEPMDIDRFPIALTIPDHTLNRVVSAVYTTQPRPTAYALGDGRNTLTDSRPACGQGQAAVVRRQGTAGADPAAGEAATGAVLDPNCGPAGCRCPRTQIGCDLRWHRAFSAALVTFQAPSNTCRLRPSLEAGFRRCARRSRG</sequence>
<dbReference type="AlphaFoldDB" id="K0JUS9"/>
<keyword evidence="2" id="KW-1185">Reference proteome</keyword>
<accession>K0JUS9</accession>
<gene>
    <name evidence="1" type="ordered locus">BN6_19530</name>
</gene>
<dbReference type="EMBL" id="HE804045">
    <property type="protein sequence ID" value="CCH29272.1"/>
    <property type="molecule type" value="Genomic_DNA"/>
</dbReference>
<protein>
    <submittedName>
        <fullName evidence="1">Uncharacterized protein</fullName>
    </submittedName>
</protein>
<evidence type="ECO:0000313" key="1">
    <source>
        <dbReference type="EMBL" id="CCH29272.1"/>
    </source>
</evidence>
<name>K0JUS9_SACES</name>
<dbReference type="HOGENOM" id="CLU_1538962_0_0_11"/>
<reference evidence="1 2" key="1">
    <citation type="journal article" date="2012" name="BMC Genomics">
        <title>Complete genome sequence of Saccharothrix espanaensis DSM 44229T and comparison to the other completely sequenced Pseudonocardiaceae.</title>
        <authorList>
            <person name="Strobel T."/>
            <person name="Al-Dilaimi A."/>
            <person name="Blom J."/>
            <person name="Gessner A."/>
            <person name="Kalinowski J."/>
            <person name="Luzhetska M."/>
            <person name="Puhler A."/>
            <person name="Szczepanowski R."/>
            <person name="Bechthold A."/>
            <person name="Ruckert C."/>
        </authorList>
    </citation>
    <scope>NUCLEOTIDE SEQUENCE [LARGE SCALE GENOMIC DNA]</scope>
    <source>
        <strain evidence="2">ATCC 51144 / DSM 44229 / JCM 9112 / NBRC 15066 / NRRL 15764</strain>
    </source>
</reference>
<dbReference type="KEGG" id="sesp:BN6_19530"/>
<proteinExistence type="predicted"/>
<organism evidence="1 2">
    <name type="scientific">Saccharothrix espanaensis (strain ATCC 51144 / DSM 44229 / JCM 9112 / NBRC 15066 / NRRL 15764)</name>
    <dbReference type="NCBI Taxonomy" id="1179773"/>
    <lineage>
        <taxon>Bacteria</taxon>
        <taxon>Bacillati</taxon>
        <taxon>Actinomycetota</taxon>
        <taxon>Actinomycetes</taxon>
        <taxon>Pseudonocardiales</taxon>
        <taxon>Pseudonocardiaceae</taxon>
        <taxon>Saccharothrix</taxon>
    </lineage>
</organism>
<evidence type="ECO:0000313" key="2">
    <source>
        <dbReference type="Proteomes" id="UP000006281"/>
    </source>
</evidence>
<dbReference type="Proteomes" id="UP000006281">
    <property type="component" value="Chromosome"/>
</dbReference>